<dbReference type="InterPro" id="IPR020076">
    <property type="entry name" value="DUF2768"/>
</dbReference>
<keyword evidence="1" id="KW-0472">Membrane</keyword>
<feature type="transmembrane region" description="Helical" evidence="1">
    <location>
        <begin position="12"/>
        <end position="32"/>
    </location>
</feature>
<sequence>MGPLAHMPSLDIMWVSFYCLGLMMVSILLIYLGRNKIKNGFLRAINNLIAYILFGLGSFLMVLIVATWPA</sequence>
<keyword evidence="1" id="KW-0812">Transmembrane</keyword>
<feature type="transmembrane region" description="Helical" evidence="1">
    <location>
        <begin position="44"/>
        <end position="68"/>
    </location>
</feature>
<dbReference type="PATRIC" id="fig|1461583.4.peg.2064"/>
<dbReference type="AlphaFoldDB" id="A0A078MEW3"/>
<dbReference type="EMBL" id="LN483076">
    <property type="protein sequence ID" value="CEA04790.1"/>
    <property type="molecule type" value="Genomic_DNA"/>
</dbReference>
<gene>
    <name evidence="2" type="ORF">BN1050_02145</name>
</gene>
<accession>A0A078MEW3</accession>
<dbReference type="Pfam" id="PF10966">
    <property type="entry name" value="DUF2768"/>
    <property type="match status" value="1"/>
</dbReference>
<keyword evidence="1" id="KW-1133">Transmembrane helix</keyword>
<proteinExistence type="predicted"/>
<evidence type="ECO:0008006" key="3">
    <source>
        <dbReference type="Google" id="ProtNLM"/>
    </source>
</evidence>
<dbReference type="HOGENOM" id="CLU_203191_2_0_9"/>
<protein>
    <recommendedName>
        <fullName evidence="3">NAD(FAD)-dependent dehydrogenase</fullName>
    </recommendedName>
</protein>
<evidence type="ECO:0000256" key="1">
    <source>
        <dbReference type="SAM" id="Phobius"/>
    </source>
</evidence>
<reference evidence="2" key="1">
    <citation type="submission" date="2014-07" db="EMBL/GenBank/DDBJ databases">
        <authorList>
            <person name="Urmite Genomes Urmite Genomes"/>
        </authorList>
    </citation>
    <scope>NUCLEOTIDE SEQUENCE</scope>
    <source>
        <strain evidence="2">13S34_air</strain>
    </source>
</reference>
<evidence type="ECO:0000313" key="2">
    <source>
        <dbReference type="EMBL" id="CEA04790.1"/>
    </source>
</evidence>
<name>A0A078MEW3_9BACL</name>
<organism evidence="2">
    <name type="scientific">Metalysinibacillus saudimassiliensis</name>
    <dbReference type="NCBI Taxonomy" id="1461583"/>
    <lineage>
        <taxon>Bacteria</taxon>
        <taxon>Bacillati</taxon>
        <taxon>Bacillota</taxon>
        <taxon>Bacilli</taxon>
        <taxon>Bacillales</taxon>
        <taxon>Caryophanaceae</taxon>
        <taxon>Metalysinibacillus</taxon>
    </lineage>
</organism>